<protein>
    <recommendedName>
        <fullName evidence="2">histidine kinase</fullName>
        <ecNumber evidence="2">2.7.13.3</ecNumber>
    </recommendedName>
</protein>
<evidence type="ECO:0000256" key="6">
    <source>
        <dbReference type="ARBA" id="ARBA00022777"/>
    </source>
</evidence>
<dbReference type="InterPro" id="IPR005467">
    <property type="entry name" value="His_kinase_dom"/>
</dbReference>
<dbReference type="FunFam" id="2.60.40.10:FF:000791">
    <property type="entry name" value="Two-component system sensor histidine kinase/response regulator"/>
    <property type="match status" value="1"/>
</dbReference>
<dbReference type="Gene3D" id="2.60.40.10">
    <property type="entry name" value="Immunoglobulins"/>
    <property type="match status" value="1"/>
</dbReference>
<evidence type="ECO:0000256" key="9">
    <source>
        <dbReference type="ARBA" id="ARBA00023015"/>
    </source>
</evidence>
<dbReference type="PROSITE" id="PS50110">
    <property type="entry name" value="RESPONSE_REGULATORY"/>
    <property type="match status" value="1"/>
</dbReference>
<evidence type="ECO:0000256" key="1">
    <source>
        <dbReference type="ARBA" id="ARBA00000085"/>
    </source>
</evidence>
<organism evidence="17 18">
    <name type="scientific">Aquimarina spongiae</name>
    <dbReference type="NCBI Taxonomy" id="570521"/>
    <lineage>
        <taxon>Bacteria</taxon>
        <taxon>Pseudomonadati</taxon>
        <taxon>Bacteroidota</taxon>
        <taxon>Flavobacteriia</taxon>
        <taxon>Flavobacteriales</taxon>
        <taxon>Flavobacteriaceae</taxon>
        <taxon>Aquimarina</taxon>
    </lineage>
</organism>
<feature type="domain" description="HTH araC/xylS-type" evidence="14">
    <location>
        <begin position="1283"/>
        <end position="1382"/>
    </location>
</feature>
<gene>
    <name evidence="17" type="ORF">SAMN04488508_101900</name>
</gene>
<dbReference type="InterPro" id="IPR003661">
    <property type="entry name" value="HisK_dim/P_dom"/>
</dbReference>
<dbReference type="PANTHER" id="PTHR43547">
    <property type="entry name" value="TWO-COMPONENT HISTIDINE KINASE"/>
    <property type="match status" value="1"/>
</dbReference>
<dbReference type="EMBL" id="FQYP01000001">
    <property type="protein sequence ID" value="SHI49606.1"/>
    <property type="molecule type" value="Genomic_DNA"/>
</dbReference>
<keyword evidence="8" id="KW-0902">Two-component regulatory system</keyword>
<dbReference type="SUPFAM" id="SSF101898">
    <property type="entry name" value="NHL repeat"/>
    <property type="match status" value="1"/>
</dbReference>
<keyword evidence="4" id="KW-0808">Transferase</keyword>
<dbReference type="SMART" id="SM00448">
    <property type="entry name" value="REC"/>
    <property type="match status" value="1"/>
</dbReference>
<dbReference type="EC" id="2.7.13.3" evidence="2"/>
<proteinExistence type="predicted"/>
<keyword evidence="6 17" id="KW-0418">Kinase</keyword>
<dbReference type="SUPFAM" id="SSF46689">
    <property type="entry name" value="Homeodomain-like"/>
    <property type="match status" value="2"/>
</dbReference>
<dbReference type="InterPro" id="IPR009057">
    <property type="entry name" value="Homeodomain-like_sf"/>
</dbReference>
<dbReference type="Pfam" id="PF00072">
    <property type="entry name" value="Response_reg"/>
    <property type="match status" value="1"/>
</dbReference>
<evidence type="ECO:0000256" key="13">
    <source>
        <dbReference type="SAM" id="Coils"/>
    </source>
</evidence>
<dbReference type="Gene3D" id="1.10.10.60">
    <property type="entry name" value="Homeodomain-like"/>
    <property type="match status" value="2"/>
</dbReference>
<dbReference type="InterPro" id="IPR036890">
    <property type="entry name" value="HATPase_C_sf"/>
</dbReference>
<keyword evidence="3 12" id="KW-0597">Phosphoprotein</keyword>
<dbReference type="InterPro" id="IPR011123">
    <property type="entry name" value="Y_Y_Y"/>
</dbReference>
<dbReference type="STRING" id="570521.SAMN04488508_101900"/>
<dbReference type="InterPro" id="IPR004358">
    <property type="entry name" value="Sig_transdc_His_kin-like_C"/>
</dbReference>
<evidence type="ECO:0000313" key="18">
    <source>
        <dbReference type="Proteomes" id="UP000184432"/>
    </source>
</evidence>
<dbReference type="FunFam" id="3.40.50.2300:FF:000138">
    <property type="entry name" value="Two-component system sensor histidine kinase/response regulator"/>
    <property type="match status" value="1"/>
</dbReference>
<dbReference type="InterPro" id="IPR011110">
    <property type="entry name" value="Reg_prop"/>
</dbReference>
<dbReference type="PANTHER" id="PTHR43547:SF2">
    <property type="entry name" value="HYBRID SIGNAL TRANSDUCTION HISTIDINE KINASE C"/>
    <property type="match status" value="1"/>
</dbReference>
<evidence type="ECO:0000256" key="12">
    <source>
        <dbReference type="PROSITE-ProRule" id="PRU00169"/>
    </source>
</evidence>
<dbReference type="SMART" id="SM00388">
    <property type="entry name" value="HisKA"/>
    <property type="match status" value="1"/>
</dbReference>
<dbReference type="Gene3D" id="2.130.10.10">
    <property type="entry name" value="YVTN repeat-like/Quinoprotein amine dehydrogenase"/>
    <property type="match status" value="2"/>
</dbReference>
<dbReference type="GO" id="GO:0005524">
    <property type="term" value="F:ATP binding"/>
    <property type="evidence" value="ECO:0007669"/>
    <property type="project" value="UniProtKB-KW"/>
</dbReference>
<evidence type="ECO:0000256" key="10">
    <source>
        <dbReference type="ARBA" id="ARBA00023125"/>
    </source>
</evidence>
<dbReference type="InterPro" id="IPR001789">
    <property type="entry name" value="Sig_transdc_resp-reg_receiver"/>
</dbReference>
<dbReference type="PRINTS" id="PR00344">
    <property type="entry name" value="BCTRLSENSOR"/>
</dbReference>
<dbReference type="Pfam" id="PF07495">
    <property type="entry name" value="Y_Y_Y"/>
    <property type="match status" value="1"/>
</dbReference>
<evidence type="ECO:0000256" key="11">
    <source>
        <dbReference type="ARBA" id="ARBA00023163"/>
    </source>
</evidence>
<sequence length="1384" mass="158209">MCIKRTIFSIFSFLLLMINLWGQEPTVDFNFVSTKDGISKTAVSTIIEDHYGFIWIGTNGAGIHRYDGIEYISYPDTSKDSVSINSSMIFCTYLDKNNRLWAGTESGLSLYDRSQDRFKNISLTKDADNGFNNHMAVSSITEDHEGNLFVSVFEKGLFKLDTEDFEAHHIPNIGFSTTSKNGILNIYTLKTDRKGKVYAGTNVGLKEYDPDTQTLRPSLFLSNNDSQTIQEPIQSLFISEENNIWIGSLSSGLYKVNRQEEDIEILHLPITSKRILSLAVASDGTILCGTENDGLFHMDKAGNVIKNYLFDKKDDSSIRSNSIWSLFLDKNDRIWMGYYNSGIGVYDKLYDKFEQIESLPSVANSLEASAVTGIVQDQKNRFWMSMDGGGIDIYDPQTLKFKHIHTKSTDFGGLTSNDIQAIYFDSKENLWVGSWNSGIFLLKKGSQQFVNFNPTNTNGALTTNSILSFSEDSNGKIWIGTFYGGLLSYDYDSNEITHHNSKTFMQQNIHTSSIRRVLVDHNDHIWVGATTGLFKVVPQEQNTYSIVSIRQKMSPKNQNSLNANHILSIYESSDHMIWIGTRGQGLCRYDENQNTFRWYNQQNGLQEENVSAIIEDRDGHIWVSGNQGIHKLDVQTNIVSGYNVNDGLLSNDYNFNAVHRDESGNLYFGNYKGIDYFNPRNIKINTSTPNLYLTGFKLFNKNVIPGEKDSPLEQVISETDSISLTHTQSVFTIEYAGVNYTRPEKNQYAYYLEGLEESWNYVGNMRSATYTNLDYGNYTFKVKVANNDGVWNETPLELKITILPPWWKTNWAIAAYALLFLLGIYLLNALTQNRIKEKQLIENEREKRIKEEELNNKKLQFFTNISHEFRTPLTLIINPIIDIINSKKYQFPEEIREKHLVIHKNTDRLSRLINELMDFRKLEMNKLRVKAQRLDIIDFVVEVVSYFKQEAYHKNISLSVEHNLDTLEGWVDKSMMEKIIFNLLSNAFKVTPEGGNILIEIYSNTLESKGNTSPQNTFEICISDTGPGLKKEQLDKIFERFYQVNNLNKWYYGGTGIGLEVVRGLVELHKGNIQVDSEVGKGTTFKVVLPLGNSHFQEDEMSLSKSVEGKPKIENIVLSAPKEIEEEKKQESKEHRLLIVEDNTELRNYLKRELTDRYKIFTASNGAEGLEKAKNEIPDIIITDVIMPEMDGFDFCAAIKNDIQTSHIPLLMLTAKTMHEDRLKGIESGADAYLSKPFDLRVLKSRLSQLLTSRQLLFNKYFSAIVDNDIETNTTSLDKDFIEKVLNYINENINDPNLGVESLAYQLNLSRSQFYRKIKTLTGQTANQFLRNIRLQRAKQILEKGHNNISDVCYQVGFSSPSYFTKCFRNHFGILPTEVETEQS</sequence>
<keyword evidence="7" id="KW-0067">ATP-binding</keyword>
<dbReference type="InterPro" id="IPR018060">
    <property type="entry name" value="HTH_AraC"/>
</dbReference>
<feature type="modified residue" description="4-aspartylphosphate" evidence="12">
    <location>
        <position position="1184"/>
    </location>
</feature>
<dbReference type="Pfam" id="PF07494">
    <property type="entry name" value="Reg_prop"/>
    <property type="match status" value="6"/>
</dbReference>
<keyword evidence="10" id="KW-0238">DNA-binding</keyword>
<keyword evidence="18" id="KW-1185">Reference proteome</keyword>
<dbReference type="InterPro" id="IPR018062">
    <property type="entry name" value="HTH_AraC-typ_CS"/>
</dbReference>
<evidence type="ECO:0000256" key="7">
    <source>
        <dbReference type="ARBA" id="ARBA00022840"/>
    </source>
</evidence>
<evidence type="ECO:0000259" key="16">
    <source>
        <dbReference type="PROSITE" id="PS50110"/>
    </source>
</evidence>
<feature type="coiled-coil region" evidence="13">
    <location>
        <begin position="827"/>
        <end position="860"/>
    </location>
</feature>
<evidence type="ECO:0000256" key="3">
    <source>
        <dbReference type="ARBA" id="ARBA00022553"/>
    </source>
</evidence>
<keyword evidence="11" id="KW-0804">Transcription</keyword>
<dbReference type="Gene3D" id="1.10.287.130">
    <property type="match status" value="1"/>
</dbReference>
<keyword evidence="9" id="KW-0805">Transcription regulation</keyword>
<keyword evidence="5" id="KW-0547">Nucleotide-binding</keyword>
<evidence type="ECO:0000256" key="2">
    <source>
        <dbReference type="ARBA" id="ARBA00012438"/>
    </source>
</evidence>
<evidence type="ECO:0000256" key="8">
    <source>
        <dbReference type="ARBA" id="ARBA00023012"/>
    </source>
</evidence>
<evidence type="ECO:0000313" key="17">
    <source>
        <dbReference type="EMBL" id="SHI49606.1"/>
    </source>
</evidence>
<dbReference type="InterPro" id="IPR015943">
    <property type="entry name" value="WD40/YVTN_repeat-like_dom_sf"/>
</dbReference>
<feature type="domain" description="Response regulatory" evidence="16">
    <location>
        <begin position="1136"/>
        <end position="1251"/>
    </location>
</feature>
<dbReference type="FunFam" id="1.10.287.130:FF:000045">
    <property type="entry name" value="Two-component system sensor histidine kinase/response regulator"/>
    <property type="match status" value="1"/>
</dbReference>
<dbReference type="SUPFAM" id="SSF55874">
    <property type="entry name" value="ATPase domain of HSP90 chaperone/DNA topoisomerase II/histidine kinase"/>
    <property type="match status" value="1"/>
</dbReference>
<evidence type="ECO:0000256" key="4">
    <source>
        <dbReference type="ARBA" id="ARBA00022679"/>
    </source>
</evidence>
<dbReference type="Pfam" id="PF02518">
    <property type="entry name" value="HATPase_c"/>
    <property type="match status" value="1"/>
</dbReference>
<dbReference type="Proteomes" id="UP000184432">
    <property type="component" value="Unassembled WGS sequence"/>
</dbReference>
<dbReference type="PROSITE" id="PS01124">
    <property type="entry name" value="HTH_ARAC_FAMILY_2"/>
    <property type="match status" value="1"/>
</dbReference>
<dbReference type="InterPro" id="IPR013783">
    <property type="entry name" value="Ig-like_fold"/>
</dbReference>
<dbReference type="SUPFAM" id="SSF52172">
    <property type="entry name" value="CheY-like"/>
    <property type="match status" value="1"/>
</dbReference>
<dbReference type="InterPro" id="IPR011006">
    <property type="entry name" value="CheY-like_superfamily"/>
</dbReference>
<dbReference type="SMART" id="SM00342">
    <property type="entry name" value="HTH_ARAC"/>
    <property type="match status" value="1"/>
</dbReference>
<dbReference type="SUPFAM" id="SSF47384">
    <property type="entry name" value="Homodimeric domain of signal transducing histidine kinase"/>
    <property type="match status" value="1"/>
</dbReference>
<dbReference type="FunFam" id="3.30.565.10:FF:000037">
    <property type="entry name" value="Hybrid sensor histidine kinase/response regulator"/>
    <property type="match status" value="1"/>
</dbReference>
<dbReference type="RefSeq" id="WP_073314270.1">
    <property type="nucleotide sequence ID" value="NZ_FQYP01000001.1"/>
</dbReference>
<keyword evidence="13" id="KW-0175">Coiled coil</keyword>
<evidence type="ECO:0000259" key="15">
    <source>
        <dbReference type="PROSITE" id="PS50109"/>
    </source>
</evidence>
<dbReference type="GO" id="GO:0003700">
    <property type="term" value="F:DNA-binding transcription factor activity"/>
    <property type="evidence" value="ECO:0007669"/>
    <property type="project" value="InterPro"/>
</dbReference>
<dbReference type="GO" id="GO:0000155">
    <property type="term" value="F:phosphorelay sensor kinase activity"/>
    <property type="evidence" value="ECO:0007669"/>
    <property type="project" value="InterPro"/>
</dbReference>
<name>A0A1M6BLR5_9FLAO</name>
<dbReference type="PROSITE" id="PS50109">
    <property type="entry name" value="HIS_KIN"/>
    <property type="match status" value="1"/>
</dbReference>
<dbReference type="OrthoDB" id="358279at2"/>
<dbReference type="InterPro" id="IPR036097">
    <property type="entry name" value="HisK_dim/P_sf"/>
</dbReference>
<reference evidence="18" key="1">
    <citation type="submission" date="2016-11" db="EMBL/GenBank/DDBJ databases">
        <authorList>
            <person name="Varghese N."/>
            <person name="Submissions S."/>
        </authorList>
    </citation>
    <scope>NUCLEOTIDE SEQUENCE [LARGE SCALE GENOMIC DNA]</scope>
    <source>
        <strain evidence="18">DSM 22623</strain>
    </source>
</reference>
<accession>A0A1M6BLR5</accession>
<dbReference type="SUPFAM" id="SSF63829">
    <property type="entry name" value="Calcium-dependent phosphotriesterase"/>
    <property type="match status" value="2"/>
</dbReference>
<evidence type="ECO:0000256" key="5">
    <source>
        <dbReference type="ARBA" id="ARBA00022741"/>
    </source>
</evidence>
<evidence type="ECO:0000259" key="14">
    <source>
        <dbReference type="PROSITE" id="PS01124"/>
    </source>
</evidence>
<dbReference type="Pfam" id="PF00512">
    <property type="entry name" value="HisKA"/>
    <property type="match status" value="1"/>
</dbReference>
<dbReference type="Pfam" id="PF12833">
    <property type="entry name" value="HTH_18"/>
    <property type="match status" value="1"/>
</dbReference>
<dbReference type="SMART" id="SM00387">
    <property type="entry name" value="HATPase_c"/>
    <property type="match status" value="1"/>
</dbReference>
<dbReference type="Gene3D" id="3.30.565.10">
    <property type="entry name" value="Histidine kinase-like ATPase, C-terminal domain"/>
    <property type="match status" value="1"/>
</dbReference>
<dbReference type="InterPro" id="IPR003594">
    <property type="entry name" value="HATPase_dom"/>
</dbReference>
<feature type="domain" description="Histidine kinase" evidence="15">
    <location>
        <begin position="864"/>
        <end position="1093"/>
    </location>
</feature>
<dbReference type="CDD" id="cd00082">
    <property type="entry name" value="HisKA"/>
    <property type="match status" value="1"/>
</dbReference>
<comment type="catalytic activity">
    <reaction evidence="1">
        <text>ATP + protein L-histidine = ADP + protein N-phospho-L-histidine.</text>
        <dbReference type="EC" id="2.7.13.3"/>
    </reaction>
</comment>
<dbReference type="GO" id="GO:0043565">
    <property type="term" value="F:sequence-specific DNA binding"/>
    <property type="evidence" value="ECO:0007669"/>
    <property type="project" value="InterPro"/>
</dbReference>
<dbReference type="PROSITE" id="PS00041">
    <property type="entry name" value="HTH_ARAC_FAMILY_1"/>
    <property type="match status" value="1"/>
</dbReference>
<dbReference type="Gene3D" id="3.40.50.2300">
    <property type="match status" value="1"/>
</dbReference>